<dbReference type="EMBL" id="VRMN01000009">
    <property type="protein sequence ID" value="KAA8492587.1"/>
    <property type="molecule type" value="Genomic_DNA"/>
</dbReference>
<dbReference type="GO" id="GO:0051539">
    <property type="term" value="F:4 iron, 4 sulfur cluster binding"/>
    <property type="evidence" value="ECO:0007669"/>
    <property type="project" value="UniProtKB-KW"/>
</dbReference>
<organism evidence="9 10">
    <name type="scientific">Porphyridium purpureum</name>
    <name type="common">Red alga</name>
    <name type="synonym">Porphyridium cruentum</name>
    <dbReference type="NCBI Taxonomy" id="35688"/>
    <lineage>
        <taxon>Eukaryota</taxon>
        <taxon>Rhodophyta</taxon>
        <taxon>Bangiophyceae</taxon>
        <taxon>Porphyridiales</taxon>
        <taxon>Porphyridiaceae</taxon>
        <taxon>Porphyridium</taxon>
    </lineage>
</organism>
<dbReference type="SUPFAM" id="SSF52141">
    <property type="entry name" value="Uracil-DNA glycosylase-like"/>
    <property type="match status" value="1"/>
</dbReference>
<reference evidence="10" key="1">
    <citation type="journal article" date="2019" name="Nat. Commun.">
        <title>Expansion of phycobilisome linker gene families in mesophilic red algae.</title>
        <authorList>
            <person name="Lee J."/>
            <person name="Kim D."/>
            <person name="Bhattacharya D."/>
            <person name="Yoon H.S."/>
        </authorList>
    </citation>
    <scope>NUCLEOTIDE SEQUENCE [LARGE SCALE GENOMIC DNA]</scope>
    <source>
        <strain evidence="10">CCMP 1328</strain>
    </source>
</reference>
<feature type="domain" description="Uracil-DNA glycosylase-like" evidence="8">
    <location>
        <begin position="119"/>
        <end position="275"/>
    </location>
</feature>
<dbReference type="InterPro" id="IPR051536">
    <property type="entry name" value="UDG_Type-4/5"/>
</dbReference>
<evidence type="ECO:0000313" key="9">
    <source>
        <dbReference type="EMBL" id="KAA8492587.1"/>
    </source>
</evidence>
<keyword evidence="3" id="KW-0227">DNA damage</keyword>
<accession>A0A5J4YQC1</accession>
<keyword evidence="7" id="KW-0234">DNA repair</keyword>
<comment type="caution">
    <text evidence="9">The sequence shown here is derived from an EMBL/GenBank/DDBJ whole genome shotgun (WGS) entry which is preliminary data.</text>
</comment>
<evidence type="ECO:0000256" key="7">
    <source>
        <dbReference type="ARBA" id="ARBA00023204"/>
    </source>
</evidence>
<gene>
    <name evidence="9" type="ORF">FVE85_8094</name>
</gene>
<evidence type="ECO:0000256" key="2">
    <source>
        <dbReference type="ARBA" id="ARBA00022723"/>
    </source>
</evidence>
<evidence type="ECO:0000259" key="8">
    <source>
        <dbReference type="SMART" id="SM00986"/>
    </source>
</evidence>
<evidence type="ECO:0000256" key="3">
    <source>
        <dbReference type="ARBA" id="ARBA00022763"/>
    </source>
</evidence>
<protein>
    <submittedName>
        <fullName evidence="9">Type-4 uracil-DNA glycosylase</fullName>
    </submittedName>
</protein>
<evidence type="ECO:0000256" key="1">
    <source>
        <dbReference type="ARBA" id="ARBA00022485"/>
    </source>
</evidence>
<dbReference type="CDD" id="cd10030">
    <property type="entry name" value="UDG-F4_TTUDGA_SPO1dp_like"/>
    <property type="match status" value="1"/>
</dbReference>
<dbReference type="Proteomes" id="UP000324585">
    <property type="component" value="Unassembled WGS sequence"/>
</dbReference>
<dbReference type="GO" id="GO:0006281">
    <property type="term" value="P:DNA repair"/>
    <property type="evidence" value="ECO:0007669"/>
    <property type="project" value="UniProtKB-KW"/>
</dbReference>
<keyword evidence="2" id="KW-0479">Metal-binding</keyword>
<dbReference type="PANTHER" id="PTHR33693">
    <property type="entry name" value="TYPE-5 URACIL-DNA GLYCOSYLASE"/>
    <property type="match status" value="1"/>
</dbReference>
<dbReference type="Gene3D" id="3.40.470.10">
    <property type="entry name" value="Uracil-DNA glycosylase-like domain"/>
    <property type="match status" value="1"/>
</dbReference>
<dbReference type="OrthoDB" id="10267060at2759"/>
<dbReference type="InterPro" id="IPR005122">
    <property type="entry name" value="Uracil-DNA_glycosylase-like"/>
</dbReference>
<dbReference type="Pfam" id="PF03167">
    <property type="entry name" value="UDG"/>
    <property type="match status" value="1"/>
</dbReference>
<sequence length="287" mass="32531">MPEKAREIHPADLLERPEDVIADTTTLSQARMRHVMVHLNDNWCSRGAVGWCVAPPFVLFSRTSCPPPAARNVLGTATASSSRRTRTRRVVCMAWDDIHSLGDLERAYREHVDNQGAVMFRGNPRASVMVIGEGPAKDESGIDGPLLGRAGQLLDRALRSAGLSEENVYITNLIKYRKRDADPTEETLEYNQLLRLELSLIDPDVVILCGRAVKEALLPTEKRGITAIRGNWYDIREENSGRRRWFFPVFHPSYLLRNPRWTSTSPKAQTWYDMQAIKEKLADLPLR</sequence>
<keyword evidence="4" id="KW-0378">Hydrolase</keyword>
<dbReference type="SMART" id="SM00987">
    <property type="entry name" value="UreE_C"/>
    <property type="match status" value="1"/>
</dbReference>
<dbReference type="PANTHER" id="PTHR33693:SF1">
    <property type="entry name" value="TYPE-4 URACIL-DNA GLYCOSYLASE"/>
    <property type="match status" value="1"/>
</dbReference>
<dbReference type="SMART" id="SM00986">
    <property type="entry name" value="UDG"/>
    <property type="match status" value="1"/>
</dbReference>
<evidence type="ECO:0000256" key="5">
    <source>
        <dbReference type="ARBA" id="ARBA00023004"/>
    </source>
</evidence>
<evidence type="ECO:0000256" key="6">
    <source>
        <dbReference type="ARBA" id="ARBA00023014"/>
    </source>
</evidence>
<dbReference type="InterPro" id="IPR036895">
    <property type="entry name" value="Uracil-DNA_glycosylase-like_sf"/>
</dbReference>
<evidence type="ECO:0000256" key="4">
    <source>
        <dbReference type="ARBA" id="ARBA00022801"/>
    </source>
</evidence>
<dbReference type="GO" id="GO:0097506">
    <property type="term" value="F:deaminated base DNA N-glycosylase activity"/>
    <property type="evidence" value="ECO:0007669"/>
    <property type="project" value="UniProtKB-ARBA"/>
</dbReference>
<dbReference type="AlphaFoldDB" id="A0A5J4YQC1"/>
<name>A0A5J4YQC1_PORPP</name>
<dbReference type="GO" id="GO:0046872">
    <property type="term" value="F:metal ion binding"/>
    <property type="evidence" value="ECO:0007669"/>
    <property type="project" value="UniProtKB-KW"/>
</dbReference>
<keyword evidence="1" id="KW-0004">4Fe-4S</keyword>
<proteinExistence type="predicted"/>
<keyword evidence="5" id="KW-0408">Iron</keyword>
<keyword evidence="10" id="KW-1185">Reference proteome</keyword>
<keyword evidence="6" id="KW-0411">Iron-sulfur</keyword>
<evidence type="ECO:0000313" key="10">
    <source>
        <dbReference type="Proteomes" id="UP000324585"/>
    </source>
</evidence>